<name>A0A0D3JCK2_EMIH1</name>
<accession>A0A0D3JCK2</accession>
<dbReference type="KEGG" id="ehx:EMIHUDRAFT_241503"/>
<dbReference type="GeneID" id="17266781"/>
<dbReference type="RefSeq" id="XP_005773666.1">
    <property type="nucleotide sequence ID" value="XM_005773609.1"/>
</dbReference>
<dbReference type="InterPro" id="IPR011989">
    <property type="entry name" value="ARM-like"/>
</dbReference>
<dbReference type="PaxDb" id="2903-EOD21237"/>
<dbReference type="EnsemblProtists" id="EOD21237">
    <property type="protein sequence ID" value="EOD21237"/>
    <property type="gene ID" value="EMIHUDRAFT_241503"/>
</dbReference>
<reference evidence="1" key="2">
    <citation type="submission" date="2024-10" db="UniProtKB">
        <authorList>
            <consortium name="EnsemblProtists"/>
        </authorList>
    </citation>
    <scope>IDENTIFICATION</scope>
</reference>
<dbReference type="SUPFAM" id="SSF48371">
    <property type="entry name" value="ARM repeat"/>
    <property type="match status" value="1"/>
</dbReference>
<evidence type="ECO:0008006" key="3">
    <source>
        <dbReference type="Google" id="ProtNLM"/>
    </source>
</evidence>
<evidence type="ECO:0000313" key="1">
    <source>
        <dbReference type="EnsemblProtists" id="EOD21237"/>
    </source>
</evidence>
<keyword evidence="2" id="KW-1185">Reference proteome</keyword>
<dbReference type="HOGENOM" id="CLU_981533_0_0_1"/>
<evidence type="ECO:0000313" key="2">
    <source>
        <dbReference type="Proteomes" id="UP000013827"/>
    </source>
</evidence>
<dbReference type="AlphaFoldDB" id="A0A0D3JCK2"/>
<dbReference type="Gene3D" id="1.25.10.10">
    <property type="entry name" value="Leucine-rich Repeat Variant"/>
    <property type="match status" value="1"/>
</dbReference>
<organism evidence="1 2">
    <name type="scientific">Emiliania huxleyi (strain CCMP1516)</name>
    <dbReference type="NCBI Taxonomy" id="280463"/>
    <lineage>
        <taxon>Eukaryota</taxon>
        <taxon>Haptista</taxon>
        <taxon>Haptophyta</taxon>
        <taxon>Prymnesiophyceae</taxon>
        <taxon>Isochrysidales</taxon>
        <taxon>Noelaerhabdaceae</taxon>
        <taxon>Emiliania</taxon>
    </lineage>
</organism>
<protein>
    <recommendedName>
        <fullName evidence="3">F-box domain-containing protein</fullName>
    </recommendedName>
</protein>
<reference evidence="2" key="1">
    <citation type="journal article" date="2013" name="Nature">
        <title>Pan genome of the phytoplankton Emiliania underpins its global distribution.</title>
        <authorList>
            <person name="Read B.A."/>
            <person name="Kegel J."/>
            <person name="Klute M.J."/>
            <person name="Kuo A."/>
            <person name="Lefebvre S.C."/>
            <person name="Maumus F."/>
            <person name="Mayer C."/>
            <person name="Miller J."/>
            <person name="Monier A."/>
            <person name="Salamov A."/>
            <person name="Young J."/>
            <person name="Aguilar M."/>
            <person name="Claverie J.M."/>
            <person name="Frickenhaus S."/>
            <person name="Gonzalez K."/>
            <person name="Herman E.K."/>
            <person name="Lin Y.C."/>
            <person name="Napier J."/>
            <person name="Ogata H."/>
            <person name="Sarno A.F."/>
            <person name="Shmutz J."/>
            <person name="Schroeder D."/>
            <person name="de Vargas C."/>
            <person name="Verret F."/>
            <person name="von Dassow P."/>
            <person name="Valentin K."/>
            <person name="Van de Peer Y."/>
            <person name="Wheeler G."/>
            <person name="Dacks J.B."/>
            <person name="Delwiche C.F."/>
            <person name="Dyhrman S.T."/>
            <person name="Glockner G."/>
            <person name="John U."/>
            <person name="Richards T."/>
            <person name="Worden A.Z."/>
            <person name="Zhang X."/>
            <person name="Grigoriev I.V."/>
            <person name="Allen A.E."/>
            <person name="Bidle K."/>
            <person name="Borodovsky M."/>
            <person name="Bowler C."/>
            <person name="Brownlee C."/>
            <person name="Cock J.M."/>
            <person name="Elias M."/>
            <person name="Gladyshev V.N."/>
            <person name="Groth M."/>
            <person name="Guda C."/>
            <person name="Hadaegh A."/>
            <person name="Iglesias-Rodriguez M.D."/>
            <person name="Jenkins J."/>
            <person name="Jones B.M."/>
            <person name="Lawson T."/>
            <person name="Leese F."/>
            <person name="Lindquist E."/>
            <person name="Lobanov A."/>
            <person name="Lomsadze A."/>
            <person name="Malik S.B."/>
            <person name="Marsh M.E."/>
            <person name="Mackinder L."/>
            <person name="Mock T."/>
            <person name="Mueller-Roeber B."/>
            <person name="Pagarete A."/>
            <person name="Parker M."/>
            <person name="Probert I."/>
            <person name="Quesneville H."/>
            <person name="Raines C."/>
            <person name="Rensing S.A."/>
            <person name="Riano-Pachon D.M."/>
            <person name="Richier S."/>
            <person name="Rokitta S."/>
            <person name="Shiraiwa Y."/>
            <person name="Soanes D.M."/>
            <person name="van der Giezen M."/>
            <person name="Wahlund T.M."/>
            <person name="Williams B."/>
            <person name="Wilson W."/>
            <person name="Wolfe G."/>
            <person name="Wurch L.L."/>
        </authorList>
    </citation>
    <scope>NUCLEOTIDE SEQUENCE</scope>
</reference>
<dbReference type="Proteomes" id="UP000013827">
    <property type="component" value="Unassembled WGS sequence"/>
</dbReference>
<dbReference type="InterPro" id="IPR016024">
    <property type="entry name" value="ARM-type_fold"/>
</dbReference>
<proteinExistence type="predicted"/>
<sequence>MLSDDLLPKILALLPARKSQPLVCHAWSRLRRLVLPSQLEREQSAAVLCSALRAYYLQREIADACCRALFGVGATTEGANSIRSQLLADAGAPQMVVTMIRDHGDCVPVQAASYGALGWLCAGQSGPDEEGRLRRDTIMGAGALPLIIAGMRAHPSHAAVQQTGCHALSALARGQVQAIVEAMAAAGALAAVVTGMQEHRDRTGVQENGCIALGTICCERHMGGNVFGVDESVSQAAASAGALAAMVFVGWGEGSAARRASALQLGAEPAWLKSRQDEQIEEID</sequence>